<name>A0A366I3K1_9FIRM</name>
<evidence type="ECO:0000256" key="4">
    <source>
        <dbReference type="ARBA" id="ARBA00022553"/>
    </source>
</evidence>
<dbReference type="Gene3D" id="3.30.565.10">
    <property type="entry name" value="Histidine kinase-like ATPase, C-terminal domain"/>
    <property type="match status" value="1"/>
</dbReference>
<dbReference type="SUPFAM" id="SSF55874">
    <property type="entry name" value="ATPase domain of HSP90 chaperone/DNA topoisomerase II/histidine kinase"/>
    <property type="match status" value="1"/>
</dbReference>
<comment type="catalytic activity">
    <reaction evidence="1">
        <text>ATP + protein L-histidine = ADP + protein N-phospho-L-histidine.</text>
        <dbReference type="EC" id="2.7.13.3"/>
    </reaction>
</comment>
<dbReference type="EMBL" id="QNRX01000012">
    <property type="protein sequence ID" value="RBP62098.1"/>
    <property type="molecule type" value="Genomic_DNA"/>
</dbReference>
<evidence type="ECO:0000256" key="2">
    <source>
        <dbReference type="ARBA" id="ARBA00004370"/>
    </source>
</evidence>
<reference evidence="10 11" key="1">
    <citation type="submission" date="2018-06" db="EMBL/GenBank/DDBJ databases">
        <title>Genomic Encyclopedia of Type Strains, Phase IV (KMG-IV): sequencing the most valuable type-strain genomes for metagenomic binning, comparative biology and taxonomic classification.</title>
        <authorList>
            <person name="Goeker M."/>
        </authorList>
    </citation>
    <scope>NUCLEOTIDE SEQUENCE [LARGE SCALE GENOMIC DNA]</scope>
    <source>
        <strain evidence="10 11">DSM 22112</strain>
    </source>
</reference>
<dbReference type="Gene3D" id="1.10.287.130">
    <property type="match status" value="1"/>
</dbReference>
<dbReference type="GO" id="GO:0000155">
    <property type="term" value="F:phosphorelay sensor kinase activity"/>
    <property type="evidence" value="ECO:0007669"/>
    <property type="project" value="InterPro"/>
</dbReference>
<evidence type="ECO:0000256" key="8">
    <source>
        <dbReference type="SAM" id="Phobius"/>
    </source>
</evidence>
<feature type="domain" description="Histidine kinase" evidence="9">
    <location>
        <begin position="366"/>
        <end position="573"/>
    </location>
</feature>
<evidence type="ECO:0000256" key="6">
    <source>
        <dbReference type="ARBA" id="ARBA00022777"/>
    </source>
</evidence>
<evidence type="ECO:0000256" key="7">
    <source>
        <dbReference type="ARBA" id="ARBA00023012"/>
    </source>
</evidence>
<dbReference type="PROSITE" id="PS50109">
    <property type="entry name" value="HIS_KIN"/>
    <property type="match status" value="1"/>
</dbReference>
<evidence type="ECO:0000313" key="11">
    <source>
        <dbReference type="Proteomes" id="UP000253490"/>
    </source>
</evidence>
<dbReference type="GO" id="GO:0004721">
    <property type="term" value="F:phosphoprotein phosphatase activity"/>
    <property type="evidence" value="ECO:0007669"/>
    <property type="project" value="TreeGrafter"/>
</dbReference>
<dbReference type="InterPro" id="IPR036097">
    <property type="entry name" value="HisK_dim/P_sf"/>
</dbReference>
<keyword evidence="8" id="KW-1133">Transmembrane helix</keyword>
<organism evidence="10 11">
    <name type="scientific">Alkalibaculum bacchi</name>
    <dbReference type="NCBI Taxonomy" id="645887"/>
    <lineage>
        <taxon>Bacteria</taxon>
        <taxon>Bacillati</taxon>
        <taxon>Bacillota</taxon>
        <taxon>Clostridia</taxon>
        <taxon>Eubacteriales</taxon>
        <taxon>Eubacteriaceae</taxon>
        <taxon>Alkalibaculum</taxon>
    </lineage>
</organism>
<comment type="subcellular location">
    <subcellularLocation>
        <location evidence="2">Membrane</location>
    </subcellularLocation>
</comment>
<proteinExistence type="predicted"/>
<feature type="transmembrane region" description="Helical" evidence="8">
    <location>
        <begin position="12"/>
        <end position="34"/>
    </location>
</feature>
<sequence>MGKKKVKSIIYLRVFSVFLATYLLLMISFSVYFISEERKAAATELQIDTFYFNNSLEEVFQEYLDEEKELINLSKVKNELLQETYLLNNMDYEVAIFTSDYKLIFNTNKYWQCQYTEYTDGNKYYTGYGYLNPEDWFSEEKIKEIEGYLYVEPQPKKIGDLAHYTVDLKGFWIDDDMIIPKKITVNPMYADGFDEEGYVSSSSGIHTDKVVYESNYENTRNLPYVESGGIVTHSRNNPNNEKRNELRQMVVEESNLKDAVDEYNDPENLSKRNLSQRIELLTYRYYLAMPYQTGVRIDDGQAISDFWTVVGRDINIGERCLPSLVFVWISCFFTFNIAAFILAKQTFKTYKQQEKLENHRKEMTNALAHDLKTPLSIIAGYAENLQANVHTEKREHYANHIQTNVTRMDQIIHNMLELTRLETDSLKVNFEDVALTDICETIIERYKPIWEEKEITVSLDGEAVIKADQSLMLRVIDNFFVNAIDNTPTGGKIIIRIVEDALEVYNSGSFIPENIIEEIWLPFKKGDAARSLSKGTGLGLAISGRILQIHGFSYGARNSERGVIFWFKFNNTSR</sequence>
<keyword evidence="11" id="KW-1185">Reference proteome</keyword>
<dbReference type="InterPro" id="IPR036890">
    <property type="entry name" value="HATPase_C_sf"/>
</dbReference>
<dbReference type="InterPro" id="IPR005467">
    <property type="entry name" value="His_kinase_dom"/>
</dbReference>
<evidence type="ECO:0000313" key="10">
    <source>
        <dbReference type="EMBL" id="RBP62098.1"/>
    </source>
</evidence>
<protein>
    <recommendedName>
        <fullName evidence="3">histidine kinase</fullName>
        <ecNumber evidence="3">2.7.13.3</ecNumber>
    </recommendedName>
</protein>
<dbReference type="Pfam" id="PF02518">
    <property type="entry name" value="HATPase_c"/>
    <property type="match status" value="1"/>
</dbReference>
<dbReference type="InterPro" id="IPR003594">
    <property type="entry name" value="HATPase_dom"/>
</dbReference>
<dbReference type="GO" id="GO:0016036">
    <property type="term" value="P:cellular response to phosphate starvation"/>
    <property type="evidence" value="ECO:0007669"/>
    <property type="project" value="TreeGrafter"/>
</dbReference>
<dbReference type="OrthoDB" id="9762826at2"/>
<evidence type="ECO:0000256" key="1">
    <source>
        <dbReference type="ARBA" id="ARBA00000085"/>
    </source>
</evidence>
<dbReference type="SUPFAM" id="SSF47384">
    <property type="entry name" value="Homodimeric domain of signal transducing histidine kinase"/>
    <property type="match status" value="1"/>
</dbReference>
<keyword evidence="8" id="KW-0812">Transmembrane</keyword>
<keyword evidence="4" id="KW-0597">Phosphoprotein</keyword>
<keyword evidence="7" id="KW-0902">Two-component regulatory system</keyword>
<dbReference type="SMART" id="SM00388">
    <property type="entry name" value="HisKA"/>
    <property type="match status" value="1"/>
</dbReference>
<dbReference type="Pfam" id="PF00512">
    <property type="entry name" value="HisKA"/>
    <property type="match status" value="1"/>
</dbReference>
<evidence type="ECO:0000259" key="9">
    <source>
        <dbReference type="PROSITE" id="PS50109"/>
    </source>
</evidence>
<feature type="transmembrane region" description="Helical" evidence="8">
    <location>
        <begin position="325"/>
        <end position="343"/>
    </location>
</feature>
<dbReference type="AlphaFoldDB" id="A0A366I3K1"/>
<evidence type="ECO:0000256" key="3">
    <source>
        <dbReference type="ARBA" id="ARBA00012438"/>
    </source>
</evidence>
<comment type="caution">
    <text evidence="10">The sequence shown here is derived from an EMBL/GenBank/DDBJ whole genome shotgun (WGS) entry which is preliminary data.</text>
</comment>
<dbReference type="PANTHER" id="PTHR45453">
    <property type="entry name" value="PHOSPHATE REGULON SENSOR PROTEIN PHOR"/>
    <property type="match status" value="1"/>
</dbReference>
<dbReference type="RefSeq" id="WP_113921032.1">
    <property type="nucleotide sequence ID" value="NZ_QNRX01000012.1"/>
</dbReference>
<evidence type="ECO:0000256" key="5">
    <source>
        <dbReference type="ARBA" id="ARBA00022679"/>
    </source>
</evidence>
<dbReference type="Proteomes" id="UP000253490">
    <property type="component" value="Unassembled WGS sequence"/>
</dbReference>
<dbReference type="InterPro" id="IPR003661">
    <property type="entry name" value="HisK_dim/P_dom"/>
</dbReference>
<dbReference type="CDD" id="cd00082">
    <property type="entry name" value="HisKA"/>
    <property type="match status" value="1"/>
</dbReference>
<dbReference type="InterPro" id="IPR050351">
    <property type="entry name" value="BphY/WalK/GraS-like"/>
</dbReference>
<dbReference type="GO" id="GO:0005886">
    <property type="term" value="C:plasma membrane"/>
    <property type="evidence" value="ECO:0007669"/>
    <property type="project" value="TreeGrafter"/>
</dbReference>
<keyword evidence="5" id="KW-0808">Transferase</keyword>
<keyword evidence="8" id="KW-0472">Membrane</keyword>
<accession>A0A366I3K1</accession>
<dbReference type="PANTHER" id="PTHR45453:SF1">
    <property type="entry name" value="PHOSPHATE REGULON SENSOR PROTEIN PHOR"/>
    <property type="match status" value="1"/>
</dbReference>
<dbReference type="EC" id="2.7.13.3" evidence="3"/>
<gene>
    <name evidence="10" type="ORF">DES36_11271</name>
</gene>
<dbReference type="SMART" id="SM00387">
    <property type="entry name" value="HATPase_c"/>
    <property type="match status" value="1"/>
</dbReference>
<keyword evidence="6 10" id="KW-0418">Kinase</keyword>